<accession>A0A0D2JUY0</accession>
<proteinExistence type="predicted"/>
<dbReference type="PANTHER" id="PTHR34706">
    <property type="entry name" value="SLR1338 PROTEIN"/>
    <property type="match status" value="1"/>
</dbReference>
<evidence type="ECO:0000259" key="2">
    <source>
        <dbReference type="PROSITE" id="PS50234"/>
    </source>
</evidence>
<dbReference type="EMBL" id="KK101006">
    <property type="protein sequence ID" value="KIZ02628.1"/>
    <property type="molecule type" value="Genomic_DNA"/>
</dbReference>
<dbReference type="InterPro" id="IPR002035">
    <property type="entry name" value="VWF_A"/>
</dbReference>
<organism evidence="3 4">
    <name type="scientific">Monoraphidium neglectum</name>
    <dbReference type="NCBI Taxonomy" id="145388"/>
    <lineage>
        <taxon>Eukaryota</taxon>
        <taxon>Viridiplantae</taxon>
        <taxon>Chlorophyta</taxon>
        <taxon>core chlorophytes</taxon>
        <taxon>Chlorophyceae</taxon>
        <taxon>CS clade</taxon>
        <taxon>Sphaeropleales</taxon>
        <taxon>Selenastraceae</taxon>
        <taxon>Monoraphidium</taxon>
    </lineage>
</organism>
<dbReference type="Proteomes" id="UP000054498">
    <property type="component" value="Unassembled WGS sequence"/>
</dbReference>
<dbReference type="STRING" id="145388.A0A0D2JUY0"/>
<dbReference type="SUPFAM" id="SSF53300">
    <property type="entry name" value="vWA-like"/>
    <property type="match status" value="1"/>
</dbReference>
<feature type="region of interest" description="Disordered" evidence="1">
    <location>
        <begin position="1"/>
        <end position="222"/>
    </location>
</feature>
<feature type="compositionally biased region" description="Low complexity" evidence="1">
    <location>
        <begin position="174"/>
        <end position="209"/>
    </location>
</feature>
<dbReference type="AlphaFoldDB" id="A0A0D2JUY0"/>
<evidence type="ECO:0000313" key="3">
    <source>
        <dbReference type="EMBL" id="KIZ02628.1"/>
    </source>
</evidence>
<name>A0A0D2JUY0_9CHLO</name>
<dbReference type="KEGG" id="mng:MNEG_5332"/>
<evidence type="ECO:0000256" key="1">
    <source>
        <dbReference type="SAM" id="MobiDB-lite"/>
    </source>
</evidence>
<feature type="domain" description="VWFA" evidence="2">
    <location>
        <begin position="288"/>
        <end position="489"/>
    </location>
</feature>
<keyword evidence="4" id="KW-1185">Reference proteome</keyword>
<evidence type="ECO:0000313" key="4">
    <source>
        <dbReference type="Proteomes" id="UP000054498"/>
    </source>
</evidence>
<feature type="compositionally biased region" description="Low complexity" evidence="1">
    <location>
        <begin position="28"/>
        <end position="69"/>
    </location>
</feature>
<dbReference type="PROSITE" id="PS50234">
    <property type="entry name" value="VWFA"/>
    <property type="match status" value="1"/>
</dbReference>
<sequence length="503" mass="52201">MGLASKLAAASAAPGGGGHSYGAPPPAAGQQYSAQPQGYPPQQASQQGYPPAQAQQGYPPAQAQQQQYGIPQNGPAGSYPPQQGGILPQQQAGHSPYPQHPTSFAYGANAANPSAPLAPQQGYPGAAPPQQQGYPGGPPGQQQGYPGANPAQQQGYPGAPPHQQGYPGAPPPQQQGYPGAAPGQQQGYPGAPPGQQQGYPGAPQPQQQGYPGGPAGMGGASGGGLSAPSILARLQKIVQVNGLQRFYPPQQLEAVAQRVARVDFHGLAARWRMPVELALDFAALALYDIVLYADDSGSMAFEDNGERIEDLKLILGRVAEVATLFDDDGILVRFMNSPVEGNGIRSAADASALLSKVTFGGTTPLAASMATRVINPVVLSMAQRGQLAKPVLVISITDGEPTDTPKDAILSLIRDVKGRLAQAYGPKAVAFQFAQVGRDSRAQAFLGKLDKDPGAGDVIDCTSYFEQEAEEYARKGVTLSVEAWLLKLMVGAIDPSYDAEDEA</sequence>
<feature type="compositionally biased region" description="Low complexity" evidence="1">
    <location>
        <begin position="80"/>
        <end position="93"/>
    </location>
</feature>
<dbReference type="InterPro" id="IPR036465">
    <property type="entry name" value="vWFA_dom_sf"/>
</dbReference>
<dbReference type="OrthoDB" id="2142040at2759"/>
<feature type="compositionally biased region" description="Low complexity" evidence="1">
    <location>
        <begin position="140"/>
        <end position="167"/>
    </location>
</feature>
<dbReference type="GeneID" id="25738209"/>
<feature type="compositionally biased region" description="Low complexity" evidence="1">
    <location>
        <begin position="1"/>
        <end position="13"/>
    </location>
</feature>
<gene>
    <name evidence="3" type="ORF">MNEG_5332</name>
</gene>
<feature type="compositionally biased region" description="Low complexity" evidence="1">
    <location>
        <begin position="108"/>
        <end position="133"/>
    </location>
</feature>
<protein>
    <recommendedName>
        <fullName evidence="2">VWFA domain-containing protein</fullName>
    </recommendedName>
</protein>
<reference evidence="3 4" key="1">
    <citation type="journal article" date="2013" name="BMC Genomics">
        <title>Reconstruction of the lipid metabolism for the microalga Monoraphidium neglectum from its genome sequence reveals characteristics suitable for biofuel production.</title>
        <authorList>
            <person name="Bogen C."/>
            <person name="Al-Dilaimi A."/>
            <person name="Albersmeier A."/>
            <person name="Wichmann J."/>
            <person name="Grundmann M."/>
            <person name="Rupp O."/>
            <person name="Lauersen K.J."/>
            <person name="Blifernez-Klassen O."/>
            <person name="Kalinowski J."/>
            <person name="Goesmann A."/>
            <person name="Mussgnug J.H."/>
            <person name="Kruse O."/>
        </authorList>
    </citation>
    <scope>NUCLEOTIDE SEQUENCE [LARGE SCALE GENOMIC DNA]</scope>
    <source>
        <strain evidence="3 4">SAG 48.87</strain>
    </source>
</reference>
<dbReference type="RefSeq" id="XP_013901647.1">
    <property type="nucleotide sequence ID" value="XM_014046193.1"/>
</dbReference>
<dbReference type="PANTHER" id="PTHR34706:SF2">
    <property type="entry name" value="RFEF"/>
    <property type="match status" value="1"/>
</dbReference>
<dbReference type="Gene3D" id="3.40.50.410">
    <property type="entry name" value="von Willebrand factor, type A domain"/>
    <property type="match status" value="1"/>
</dbReference>
<feature type="compositionally biased region" description="Gly residues" evidence="1">
    <location>
        <begin position="210"/>
        <end position="222"/>
    </location>
</feature>